<dbReference type="eggNOG" id="COG1256">
    <property type="taxonomic scope" value="Bacteria"/>
</dbReference>
<keyword evidence="9" id="KW-0282">Flagellum</keyword>
<dbReference type="GO" id="GO:0009424">
    <property type="term" value="C:bacterial-type flagellum hook"/>
    <property type="evidence" value="ECO:0007669"/>
    <property type="project" value="InterPro"/>
</dbReference>
<evidence type="ECO:0000256" key="1">
    <source>
        <dbReference type="ARBA" id="ARBA00004365"/>
    </source>
</evidence>
<dbReference type="Pfam" id="PF22638">
    <property type="entry name" value="FlgK_D1"/>
    <property type="match status" value="1"/>
</dbReference>
<sequence length="430" mass="47839">MRLSDYNTPLSGMLAAQLGLQATQQNLSNVHTPGYVRQQVNYKSVGGTNGGSHWGQIGYGVQTENIERVTDEVKTRQYNEQLSHLAYYSYFSSFMSQVESAVGTPGENSLSSLMDNFFNGFREVAKNPEHPNYYHTLIAETSKFTNQVNRIAKDFENAELTAGRDIIGHTDEFNRLAENLAEANRKIGQAISPIPNQLLNERDLIIQEMSQYANIEVAYEHTNPEIASVRISGMLTVSGQDTYKLDLDTKTNEIQISGVTVSLQGGSILAAMDAKKTVAGYRKDFEMLMSSLKDNVNTITGKDFFVGENATKLELNPVFVKDVSQMKMSVETANKLAVLGDEQYGGNMTFKQTLDKQLVQVASDAKKVSDFQKIHGDLLEGIGQQKSGIEGVNIDEEMVNLMTYQRYFIANSKAINTLNEVFDSLFSIMR</sequence>
<organism evidence="9 10">
    <name type="scientific">Bacillus manliponensis</name>
    <dbReference type="NCBI Taxonomy" id="574376"/>
    <lineage>
        <taxon>Bacteria</taxon>
        <taxon>Bacillati</taxon>
        <taxon>Bacillota</taxon>
        <taxon>Bacilli</taxon>
        <taxon>Bacillales</taxon>
        <taxon>Bacillaceae</taxon>
        <taxon>Bacillus</taxon>
        <taxon>Bacillus cereus group</taxon>
    </lineage>
</organism>
<dbReference type="AlphaFoldDB" id="A0A073K2D5"/>
<keyword evidence="5" id="KW-0964">Secreted</keyword>
<evidence type="ECO:0000256" key="5">
    <source>
        <dbReference type="ARBA" id="ARBA00022525"/>
    </source>
</evidence>
<comment type="similarity">
    <text evidence="3">Belongs to the flagella basal body rod proteins family.</text>
</comment>
<evidence type="ECO:0000259" key="8">
    <source>
        <dbReference type="Pfam" id="PF22638"/>
    </source>
</evidence>
<name>A0A073K2D5_9BACI</name>
<dbReference type="InterPro" id="IPR002371">
    <property type="entry name" value="FlgK"/>
</dbReference>
<proteinExistence type="inferred from homology"/>
<dbReference type="STRING" id="574376.BAMA_14550"/>
<dbReference type="GO" id="GO:0005576">
    <property type="term" value="C:extracellular region"/>
    <property type="evidence" value="ECO:0007669"/>
    <property type="project" value="UniProtKB-SubCell"/>
</dbReference>
<evidence type="ECO:0000256" key="4">
    <source>
        <dbReference type="ARBA" id="ARBA00016244"/>
    </source>
</evidence>
<dbReference type="PANTHER" id="PTHR30033:SF1">
    <property type="entry name" value="FLAGELLAR HOOK-ASSOCIATED PROTEIN 1"/>
    <property type="match status" value="1"/>
</dbReference>
<evidence type="ECO:0000256" key="2">
    <source>
        <dbReference type="ARBA" id="ARBA00004613"/>
    </source>
</evidence>
<gene>
    <name evidence="9" type="primary">flgK</name>
    <name evidence="9" type="ORF">BAMA_14550</name>
</gene>
<dbReference type="Proteomes" id="UP000027822">
    <property type="component" value="Unassembled WGS sequence"/>
</dbReference>
<evidence type="ECO:0000256" key="3">
    <source>
        <dbReference type="ARBA" id="ARBA00009677"/>
    </source>
</evidence>
<accession>A0A073K2D5</accession>
<dbReference type="RefSeq" id="WP_034636866.1">
    <property type="nucleotide sequence ID" value="NZ_CBCSJC010000028.1"/>
</dbReference>
<dbReference type="GO" id="GO:0044780">
    <property type="term" value="P:bacterial-type flagellum assembly"/>
    <property type="evidence" value="ECO:0007669"/>
    <property type="project" value="InterPro"/>
</dbReference>
<dbReference type="GO" id="GO:0005198">
    <property type="term" value="F:structural molecule activity"/>
    <property type="evidence" value="ECO:0007669"/>
    <property type="project" value="InterPro"/>
</dbReference>
<keyword evidence="10" id="KW-1185">Reference proteome</keyword>
<keyword evidence="9" id="KW-0969">Cilium</keyword>
<comment type="caution">
    <text evidence="9">The sequence shown here is derived from an EMBL/GenBank/DDBJ whole genome shotgun (WGS) entry which is preliminary data.</text>
</comment>
<dbReference type="EMBL" id="JOTN01000003">
    <property type="protein sequence ID" value="KEK20627.1"/>
    <property type="molecule type" value="Genomic_DNA"/>
</dbReference>
<comment type="subcellular location">
    <subcellularLocation>
        <location evidence="1">Bacterial flagellum</location>
    </subcellularLocation>
    <subcellularLocation>
        <location evidence="2">Secreted</location>
    </subcellularLocation>
</comment>
<dbReference type="NCBIfam" id="TIGR02492">
    <property type="entry name" value="flgK_ends"/>
    <property type="match status" value="1"/>
</dbReference>
<reference evidence="9 10" key="1">
    <citation type="submission" date="2014-06" db="EMBL/GenBank/DDBJ databases">
        <title>Draft genome sequence of Bacillus manliponensis JCM 15802 (MCCC 1A00708).</title>
        <authorList>
            <person name="Lai Q."/>
            <person name="Liu Y."/>
            <person name="Shao Z."/>
        </authorList>
    </citation>
    <scope>NUCLEOTIDE SEQUENCE [LARGE SCALE GENOMIC DNA]</scope>
    <source>
        <strain evidence="9 10">JCM 15802</strain>
    </source>
</reference>
<evidence type="ECO:0000313" key="9">
    <source>
        <dbReference type="EMBL" id="KEK20627.1"/>
    </source>
</evidence>
<dbReference type="Pfam" id="PF06429">
    <property type="entry name" value="Flg_bbr_C"/>
    <property type="match status" value="1"/>
</dbReference>
<evidence type="ECO:0000256" key="6">
    <source>
        <dbReference type="ARBA" id="ARBA00023143"/>
    </source>
</evidence>
<dbReference type="PANTHER" id="PTHR30033">
    <property type="entry name" value="FLAGELLAR HOOK-ASSOCIATED PROTEIN 1"/>
    <property type="match status" value="1"/>
</dbReference>
<dbReference type="InterPro" id="IPR053927">
    <property type="entry name" value="FlgK_helical"/>
</dbReference>
<feature type="domain" description="Flagellar basal-body/hook protein C-terminal" evidence="7">
    <location>
        <begin position="391"/>
        <end position="425"/>
    </location>
</feature>
<protein>
    <recommendedName>
        <fullName evidence="4">Flagellar hook-associated protein 1</fullName>
    </recommendedName>
</protein>
<evidence type="ECO:0000259" key="7">
    <source>
        <dbReference type="Pfam" id="PF06429"/>
    </source>
</evidence>
<keyword evidence="6" id="KW-0975">Bacterial flagellum</keyword>
<feature type="domain" description="Flagellar hook-associated protein FlgK helical" evidence="8">
    <location>
        <begin position="95"/>
        <end position="302"/>
    </location>
</feature>
<dbReference type="OrthoDB" id="9802553at2"/>
<dbReference type="SUPFAM" id="SSF64518">
    <property type="entry name" value="Phase 1 flagellin"/>
    <property type="match status" value="1"/>
</dbReference>
<keyword evidence="9" id="KW-0966">Cell projection</keyword>
<evidence type="ECO:0000313" key="10">
    <source>
        <dbReference type="Proteomes" id="UP000027822"/>
    </source>
</evidence>
<dbReference type="InterPro" id="IPR010930">
    <property type="entry name" value="Flg_bb/hook_C_dom"/>
</dbReference>